<keyword evidence="2" id="KW-1185">Reference proteome</keyword>
<name>A0ABS2N9I7_9BACI</name>
<gene>
    <name evidence="1" type="ORF">JOC86_001060</name>
</gene>
<sequence length="46" mass="5341">MIGNENIEETLTAFHRANEGPRIKQIKTLIDVDVFQGLFMIYFTLL</sequence>
<reference evidence="1 2" key="1">
    <citation type="submission" date="2021-01" db="EMBL/GenBank/DDBJ databases">
        <title>Genomic Encyclopedia of Type Strains, Phase IV (KMG-IV): sequencing the most valuable type-strain genomes for metagenomic binning, comparative biology and taxonomic classification.</title>
        <authorList>
            <person name="Goeker M."/>
        </authorList>
    </citation>
    <scope>NUCLEOTIDE SEQUENCE [LARGE SCALE GENOMIC DNA]</scope>
    <source>
        <strain evidence="1 2">DSM 24834</strain>
    </source>
</reference>
<comment type="caution">
    <text evidence="1">The sequence shown here is derived from an EMBL/GenBank/DDBJ whole genome shotgun (WGS) entry which is preliminary data.</text>
</comment>
<proteinExistence type="predicted"/>
<dbReference type="EMBL" id="JAFBDZ010000001">
    <property type="protein sequence ID" value="MBM7584523.1"/>
    <property type="molecule type" value="Genomic_DNA"/>
</dbReference>
<accession>A0ABS2N9I7</accession>
<protein>
    <submittedName>
        <fullName evidence="1">Uncharacterized protein</fullName>
    </submittedName>
</protein>
<evidence type="ECO:0000313" key="1">
    <source>
        <dbReference type="EMBL" id="MBM7584523.1"/>
    </source>
</evidence>
<dbReference type="Proteomes" id="UP001646157">
    <property type="component" value="Unassembled WGS sequence"/>
</dbReference>
<organism evidence="1 2">
    <name type="scientific">Rossellomorea pakistanensis</name>
    <dbReference type="NCBI Taxonomy" id="992288"/>
    <lineage>
        <taxon>Bacteria</taxon>
        <taxon>Bacillati</taxon>
        <taxon>Bacillota</taxon>
        <taxon>Bacilli</taxon>
        <taxon>Bacillales</taxon>
        <taxon>Bacillaceae</taxon>
        <taxon>Rossellomorea</taxon>
    </lineage>
</organism>
<evidence type="ECO:0000313" key="2">
    <source>
        <dbReference type="Proteomes" id="UP001646157"/>
    </source>
</evidence>